<dbReference type="Proteomes" id="UP001056120">
    <property type="component" value="Linkage Group LG18"/>
</dbReference>
<evidence type="ECO:0000313" key="2">
    <source>
        <dbReference type="Proteomes" id="UP001056120"/>
    </source>
</evidence>
<gene>
    <name evidence="1" type="ORF">L1987_55445</name>
</gene>
<name>A0ACB9E9W6_9ASTR</name>
<comment type="caution">
    <text evidence="1">The sequence shown here is derived from an EMBL/GenBank/DDBJ whole genome shotgun (WGS) entry which is preliminary data.</text>
</comment>
<sequence length="187" mass="21563">MKDTTSSFDFEEYIEEKRRRCAHKIYSPQHGLDKTITIGKVEASVKAAKAALKKLDDGDSVEDAKAVCEPHVLNQLIRWKIVDRLHCCFMKEKLESTGKKCKFKNYELIITPKKHYLMALVCCFMKEKLQSTGKKCKFKNYELIITPKKHYLMALVMGLNPPFGVEASLANKFIDHALKFKPKLCWS</sequence>
<proteinExistence type="predicted"/>
<accession>A0ACB9E9W6</accession>
<keyword evidence="2" id="KW-1185">Reference proteome</keyword>
<protein>
    <submittedName>
        <fullName evidence="1">Uncharacterized protein</fullName>
    </submittedName>
</protein>
<dbReference type="EMBL" id="CM042035">
    <property type="protein sequence ID" value="KAI3755640.1"/>
    <property type="molecule type" value="Genomic_DNA"/>
</dbReference>
<reference evidence="1 2" key="2">
    <citation type="journal article" date="2022" name="Mol. Ecol. Resour.">
        <title>The genomes of chicory, endive, great burdock and yacon provide insights into Asteraceae paleo-polyploidization history and plant inulin production.</title>
        <authorList>
            <person name="Fan W."/>
            <person name="Wang S."/>
            <person name="Wang H."/>
            <person name="Wang A."/>
            <person name="Jiang F."/>
            <person name="Liu H."/>
            <person name="Zhao H."/>
            <person name="Xu D."/>
            <person name="Zhang Y."/>
        </authorList>
    </citation>
    <scope>NUCLEOTIDE SEQUENCE [LARGE SCALE GENOMIC DNA]</scope>
    <source>
        <strain evidence="2">cv. Yunnan</strain>
        <tissue evidence="1">Leaves</tissue>
    </source>
</reference>
<evidence type="ECO:0000313" key="1">
    <source>
        <dbReference type="EMBL" id="KAI3755640.1"/>
    </source>
</evidence>
<organism evidence="1 2">
    <name type="scientific">Smallanthus sonchifolius</name>
    <dbReference type="NCBI Taxonomy" id="185202"/>
    <lineage>
        <taxon>Eukaryota</taxon>
        <taxon>Viridiplantae</taxon>
        <taxon>Streptophyta</taxon>
        <taxon>Embryophyta</taxon>
        <taxon>Tracheophyta</taxon>
        <taxon>Spermatophyta</taxon>
        <taxon>Magnoliopsida</taxon>
        <taxon>eudicotyledons</taxon>
        <taxon>Gunneridae</taxon>
        <taxon>Pentapetalae</taxon>
        <taxon>asterids</taxon>
        <taxon>campanulids</taxon>
        <taxon>Asterales</taxon>
        <taxon>Asteraceae</taxon>
        <taxon>Asteroideae</taxon>
        <taxon>Heliantheae alliance</taxon>
        <taxon>Millerieae</taxon>
        <taxon>Smallanthus</taxon>
    </lineage>
</organism>
<reference evidence="2" key="1">
    <citation type="journal article" date="2022" name="Mol. Ecol. Resour.">
        <title>The genomes of chicory, endive, great burdock and yacon provide insights into Asteraceae palaeo-polyploidization history and plant inulin production.</title>
        <authorList>
            <person name="Fan W."/>
            <person name="Wang S."/>
            <person name="Wang H."/>
            <person name="Wang A."/>
            <person name="Jiang F."/>
            <person name="Liu H."/>
            <person name="Zhao H."/>
            <person name="Xu D."/>
            <person name="Zhang Y."/>
        </authorList>
    </citation>
    <scope>NUCLEOTIDE SEQUENCE [LARGE SCALE GENOMIC DNA]</scope>
    <source>
        <strain evidence="2">cv. Yunnan</strain>
    </source>
</reference>